<keyword evidence="9 10" id="KW-0479">Metal-binding</keyword>
<evidence type="ECO:0000256" key="8">
    <source>
        <dbReference type="ARBA" id="ARBA00023136"/>
    </source>
</evidence>
<evidence type="ECO:0000256" key="3">
    <source>
        <dbReference type="ARBA" id="ARBA00010617"/>
    </source>
</evidence>
<evidence type="ECO:0000256" key="9">
    <source>
        <dbReference type="PIRSR" id="PIRSR602401-1"/>
    </source>
</evidence>
<dbReference type="InterPro" id="IPR036396">
    <property type="entry name" value="Cyt_P450_sf"/>
</dbReference>
<evidence type="ECO:0000256" key="2">
    <source>
        <dbReference type="ARBA" id="ARBA00004586"/>
    </source>
</evidence>
<dbReference type="InterPro" id="IPR002401">
    <property type="entry name" value="Cyt_P450_E_grp-I"/>
</dbReference>
<dbReference type="GO" id="GO:0005506">
    <property type="term" value="F:iron ion binding"/>
    <property type="evidence" value="ECO:0007669"/>
    <property type="project" value="InterPro"/>
</dbReference>
<keyword evidence="11" id="KW-0812">Transmembrane</keyword>
<evidence type="ECO:0000256" key="7">
    <source>
        <dbReference type="ARBA" id="ARBA00023033"/>
    </source>
</evidence>
<dbReference type="PRINTS" id="PR00463">
    <property type="entry name" value="EP450I"/>
</dbReference>
<feature type="transmembrane region" description="Helical" evidence="11">
    <location>
        <begin position="23"/>
        <end position="45"/>
    </location>
</feature>
<reference evidence="12" key="1">
    <citation type="journal article" date="2017" name="Front. Cell. Infect. Microbiol.">
        <title>The Distinct Transcriptional Response of the Midgut of Amblyomma sculptum and Amblyomma aureolatum Ticks to Rickettsia rickettsii Correlates to Their Differences in Susceptibility to Infection.</title>
        <authorList>
            <person name="Martins L.A."/>
            <person name="Galletti M.F.B.M."/>
            <person name="Ribeiro J.M."/>
            <person name="Fujita A."/>
            <person name="Costa F.B."/>
            <person name="Labruna M.B."/>
            <person name="Daffre S."/>
            <person name="Fogaca A.C."/>
        </authorList>
    </citation>
    <scope>NUCLEOTIDE SEQUENCE</scope>
</reference>
<dbReference type="EMBL" id="GFAC01005512">
    <property type="protein sequence ID" value="JAT93676.1"/>
    <property type="molecule type" value="mRNA"/>
</dbReference>
<dbReference type="InterPro" id="IPR017972">
    <property type="entry name" value="Cyt_P450_CS"/>
</dbReference>
<evidence type="ECO:0000256" key="10">
    <source>
        <dbReference type="RuleBase" id="RU000461"/>
    </source>
</evidence>
<comment type="cofactor">
    <cofactor evidence="1 9">
        <name>heme</name>
        <dbReference type="ChEBI" id="CHEBI:30413"/>
    </cofactor>
</comment>
<dbReference type="Gene3D" id="1.10.630.10">
    <property type="entry name" value="Cytochrome P450"/>
    <property type="match status" value="1"/>
</dbReference>
<sequence length="550" mass="63316">MEVTSGHIFSQVLGTASTMLASFLLYCLAAAVGAFACLAGLLFYIKYKQLETLVYMEKFPGRTEPIPMLTTWSIHRTLSKEAHRLDMGTHLFQLAVGFSRMYKKHGMLRFYDATHPVLAVFKAGPVEELLASNTILKKGHEYDMISPWLATGLLTSSGSKWRSRRKLLTPAFHFRILEDFLPTVNEQSEVLVRKLGQLGKDGSWDIVPLVTLCALDIICETIMGYTINAQSNSHSEYVQAIQVLGNMFTRRLESPLYWVDAIFRLSAPGRLFHRKIRELHRFTLKVIRERKEEILSCPELQAAIEEAPEENDVYGLRGKIRKPFLDILLREHIKDPENFTEEDVREEVDTFMFEGHDTTAMGMSWALYLIGLYQEHQERIRHELDAIFGSDRNRPVTSEDLKQMKYMECCLKESQRLYPSVPFITRNCEQDVTIAGRKLPKGADIQIGIFNLHRDEEVFPKPEEFIPERFLPENVKGRHPFAFVPFSAGPRNCIGQRFAMMEEKVVIANILRNYKLVSLHHRDKIRVLAELVLRPMNGLHVRFVPLTTQQ</sequence>
<dbReference type="GO" id="GO:0020037">
    <property type="term" value="F:heme binding"/>
    <property type="evidence" value="ECO:0007669"/>
    <property type="project" value="InterPro"/>
</dbReference>
<evidence type="ECO:0000256" key="1">
    <source>
        <dbReference type="ARBA" id="ARBA00001971"/>
    </source>
</evidence>
<comment type="subcellular location">
    <subcellularLocation>
        <location evidence="2">Endoplasmic reticulum membrane</location>
    </subcellularLocation>
</comment>
<protein>
    <submittedName>
        <fullName evidence="12">Putative cytochrome p450 4c3-like protein</fullName>
    </submittedName>
</protein>
<keyword evidence="4 9" id="KW-0349">Heme</keyword>
<dbReference type="GO" id="GO:0016705">
    <property type="term" value="F:oxidoreductase activity, acting on paired donors, with incorporation or reduction of molecular oxygen"/>
    <property type="evidence" value="ECO:0007669"/>
    <property type="project" value="InterPro"/>
</dbReference>
<dbReference type="GO" id="GO:0005789">
    <property type="term" value="C:endoplasmic reticulum membrane"/>
    <property type="evidence" value="ECO:0007669"/>
    <property type="project" value="UniProtKB-SubCell"/>
</dbReference>
<accession>A0A1E1X3R4</accession>
<dbReference type="GO" id="GO:0004497">
    <property type="term" value="F:monooxygenase activity"/>
    <property type="evidence" value="ECO:0007669"/>
    <property type="project" value="UniProtKB-KW"/>
</dbReference>
<evidence type="ECO:0000256" key="4">
    <source>
        <dbReference type="ARBA" id="ARBA00022617"/>
    </source>
</evidence>
<keyword evidence="5" id="KW-0256">Endoplasmic reticulum</keyword>
<keyword evidence="11" id="KW-1133">Transmembrane helix</keyword>
<keyword evidence="6 9" id="KW-0408">Iron</keyword>
<dbReference type="InterPro" id="IPR050196">
    <property type="entry name" value="Cytochrome_P450_Monoox"/>
</dbReference>
<evidence type="ECO:0000256" key="6">
    <source>
        <dbReference type="ARBA" id="ARBA00023004"/>
    </source>
</evidence>
<organism evidence="12">
    <name type="scientific">Amblyomma aureolatum</name>
    <dbReference type="NCBI Taxonomy" id="187763"/>
    <lineage>
        <taxon>Eukaryota</taxon>
        <taxon>Metazoa</taxon>
        <taxon>Ecdysozoa</taxon>
        <taxon>Arthropoda</taxon>
        <taxon>Chelicerata</taxon>
        <taxon>Arachnida</taxon>
        <taxon>Acari</taxon>
        <taxon>Parasitiformes</taxon>
        <taxon>Ixodida</taxon>
        <taxon>Ixodoidea</taxon>
        <taxon>Ixodidae</taxon>
        <taxon>Amblyomminae</taxon>
        <taxon>Amblyomma</taxon>
    </lineage>
</organism>
<dbReference type="PROSITE" id="PS00086">
    <property type="entry name" value="CYTOCHROME_P450"/>
    <property type="match status" value="1"/>
</dbReference>
<dbReference type="PANTHER" id="PTHR24291:SF189">
    <property type="entry name" value="CYTOCHROME P450 4C3-RELATED"/>
    <property type="match status" value="1"/>
</dbReference>
<proteinExistence type="evidence at transcript level"/>
<evidence type="ECO:0000256" key="5">
    <source>
        <dbReference type="ARBA" id="ARBA00022824"/>
    </source>
</evidence>
<dbReference type="InterPro" id="IPR001128">
    <property type="entry name" value="Cyt_P450"/>
</dbReference>
<dbReference type="AlphaFoldDB" id="A0A1E1X3R4"/>
<evidence type="ECO:0000256" key="11">
    <source>
        <dbReference type="SAM" id="Phobius"/>
    </source>
</evidence>
<dbReference type="Pfam" id="PF00067">
    <property type="entry name" value="p450"/>
    <property type="match status" value="1"/>
</dbReference>
<keyword evidence="8 11" id="KW-0472">Membrane</keyword>
<name>A0A1E1X3R4_9ACAR</name>
<dbReference type="SUPFAM" id="SSF48264">
    <property type="entry name" value="Cytochrome P450"/>
    <property type="match status" value="1"/>
</dbReference>
<feature type="binding site" description="axial binding residue" evidence="9">
    <location>
        <position position="493"/>
    </location>
    <ligand>
        <name>heme</name>
        <dbReference type="ChEBI" id="CHEBI:30413"/>
    </ligand>
    <ligandPart>
        <name>Fe</name>
        <dbReference type="ChEBI" id="CHEBI:18248"/>
    </ligandPart>
</feature>
<evidence type="ECO:0000313" key="12">
    <source>
        <dbReference type="EMBL" id="JAT93676.1"/>
    </source>
</evidence>
<dbReference type="PRINTS" id="PR00385">
    <property type="entry name" value="P450"/>
</dbReference>
<keyword evidence="10" id="KW-0560">Oxidoreductase</keyword>
<dbReference type="PANTHER" id="PTHR24291">
    <property type="entry name" value="CYTOCHROME P450 FAMILY 4"/>
    <property type="match status" value="1"/>
</dbReference>
<comment type="similarity">
    <text evidence="3 10">Belongs to the cytochrome P450 family.</text>
</comment>
<keyword evidence="7 10" id="KW-0503">Monooxygenase</keyword>